<evidence type="ECO:0000256" key="1">
    <source>
        <dbReference type="SAM" id="MobiDB-lite"/>
    </source>
</evidence>
<dbReference type="eggNOG" id="ENOG502S449">
    <property type="taxonomic scope" value="Eukaryota"/>
</dbReference>
<organism evidence="2 3">
    <name type="scientific">Hyaloperonospora arabidopsidis (strain Emoy2)</name>
    <name type="common">Downy mildew agent</name>
    <name type="synonym">Peronospora arabidopsidis</name>
    <dbReference type="NCBI Taxonomy" id="559515"/>
    <lineage>
        <taxon>Eukaryota</taxon>
        <taxon>Sar</taxon>
        <taxon>Stramenopiles</taxon>
        <taxon>Oomycota</taxon>
        <taxon>Peronosporomycetes</taxon>
        <taxon>Peronosporales</taxon>
        <taxon>Peronosporaceae</taxon>
        <taxon>Hyaloperonospora</taxon>
    </lineage>
</organism>
<dbReference type="OMA" id="RFTIIEM"/>
<feature type="compositionally biased region" description="Low complexity" evidence="1">
    <location>
        <begin position="229"/>
        <end position="240"/>
    </location>
</feature>
<dbReference type="Proteomes" id="UP000011713">
    <property type="component" value="Unassembled WGS sequence"/>
</dbReference>
<dbReference type="VEuPathDB" id="FungiDB:HpaG804334"/>
<feature type="region of interest" description="Disordered" evidence="1">
    <location>
        <begin position="199"/>
        <end position="245"/>
    </location>
</feature>
<proteinExistence type="predicted"/>
<dbReference type="EMBL" id="JH598161">
    <property type="status" value="NOT_ANNOTATED_CDS"/>
    <property type="molecule type" value="Genomic_DNA"/>
</dbReference>
<name>M4BDG7_HYAAE</name>
<feature type="region of interest" description="Disordered" evidence="1">
    <location>
        <begin position="318"/>
        <end position="340"/>
    </location>
</feature>
<reference evidence="2" key="2">
    <citation type="submission" date="2015-06" db="UniProtKB">
        <authorList>
            <consortium name="EnsemblProtists"/>
        </authorList>
    </citation>
    <scope>IDENTIFICATION</scope>
    <source>
        <strain evidence="2">Emoy2</strain>
    </source>
</reference>
<protein>
    <submittedName>
        <fullName evidence="2">Uncharacterized protein</fullName>
    </submittedName>
</protein>
<evidence type="ECO:0000313" key="3">
    <source>
        <dbReference type="Proteomes" id="UP000011713"/>
    </source>
</evidence>
<sequence length="488" mass="53157">MEAQHKRVEQKGRFTITEIVPVSSCSSRLPSPTFQDDEASVDSTIATLLPQPVLPCQVTINSEVVTAILTKDADYLKSDETPEGSQTQQAETVVMVPVEADRDLATEAEAVARDVTSEWPFSTTPTTSAPGSPLRKFSTLKKSRDGMQRAARRIKRRGRFTIIEMASDSPTSRKNSDEVLAHENEKQLYDHRLVTTTSIEGSSGRGAPQHHSCSFEPVERRAKPKRVPRSMSRLRPPSSYRRSRRQTEGLLTEYVEMARTPADQQQQQKTAAYAERQNLPVAESIDALAKVSLTGAVGDSTGAAPILSASAPVSTASATIPDSERASTVPTPVVRPVTPPPQHIKGCAMNGSAGPPQTSPQAISVAQFLQQQRTIASLVRQQHGLKQIIGVLREQQQQLMSIPSQLSELNGQSASCDGRTKDEEMSRKCVIAHCNSNACRRRTMCFVTAVDSWSFFCKGVGLEAKLTPTPNSLNRRTQAALGTGKDVQ</sequence>
<dbReference type="EnsemblProtists" id="HpaT804334">
    <property type="protein sequence ID" value="HpaP804334"/>
    <property type="gene ID" value="HpaG804334"/>
</dbReference>
<evidence type="ECO:0000313" key="2">
    <source>
        <dbReference type="EnsemblProtists" id="HpaP804334"/>
    </source>
</evidence>
<dbReference type="HOGENOM" id="CLU_037818_0_0_1"/>
<accession>M4BDG7</accession>
<reference evidence="3" key="1">
    <citation type="journal article" date="2010" name="Science">
        <title>Signatures of adaptation to obligate biotrophy in the Hyaloperonospora arabidopsidis genome.</title>
        <authorList>
            <person name="Baxter L."/>
            <person name="Tripathy S."/>
            <person name="Ishaque N."/>
            <person name="Boot N."/>
            <person name="Cabral A."/>
            <person name="Kemen E."/>
            <person name="Thines M."/>
            <person name="Ah-Fong A."/>
            <person name="Anderson R."/>
            <person name="Badejoko W."/>
            <person name="Bittner-Eddy P."/>
            <person name="Boore J.L."/>
            <person name="Chibucos M.C."/>
            <person name="Coates M."/>
            <person name="Dehal P."/>
            <person name="Delehaunty K."/>
            <person name="Dong S."/>
            <person name="Downton P."/>
            <person name="Dumas B."/>
            <person name="Fabro G."/>
            <person name="Fronick C."/>
            <person name="Fuerstenberg S.I."/>
            <person name="Fulton L."/>
            <person name="Gaulin E."/>
            <person name="Govers F."/>
            <person name="Hughes L."/>
            <person name="Humphray S."/>
            <person name="Jiang R.H."/>
            <person name="Judelson H."/>
            <person name="Kamoun S."/>
            <person name="Kyung K."/>
            <person name="Meijer H."/>
            <person name="Minx P."/>
            <person name="Morris P."/>
            <person name="Nelson J."/>
            <person name="Phuntumart V."/>
            <person name="Qutob D."/>
            <person name="Rehmany A."/>
            <person name="Rougon-Cardoso A."/>
            <person name="Ryden P."/>
            <person name="Torto-Alalibo T."/>
            <person name="Studholme D."/>
            <person name="Wang Y."/>
            <person name="Win J."/>
            <person name="Wood J."/>
            <person name="Clifton S.W."/>
            <person name="Rogers J."/>
            <person name="Van den Ackerveken G."/>
            <person name="Jones J.D."/>
            <person name="McDowell J.M."/>
            <person name="Beynon J."/>
            <person name="Tyler B.M."/>
        </authorList>
    </citation>
    <scope>NUCLEOTIDE SEQUENCE [LARGE SCALE GENOMIC DNA]</scope>
    <source>
        <strain evidence="3">Emoy2</strain>
    </source>
</reference>
<dbReference type="AlphaFoldDB" id="M4BDG7"/>
<dbReference type="InParanoid" id="M4BDG7"/>
<keyword evidence="3" id="KW-1185">Reference proteome</keyword>